<keyword evidence="1" id="KW-0677">Repeat</keyword>
<sequence length="881" mass="100525">MPSSQPSSTSTQGGPILEGDLVAGRDINITYPKEAKPAGVTVRDGGPYLDLESYQKFIENGQEPESLRTLSLHNIDQPNYLNQLKRHGDRAPGTFEWIMQTAELKRWLGQEQSQINEPTSRILWLYGSPGIGKSTMAITIIEALQKLQSFKEKEGTKRLAYFFCTSKHEKQKTAVNILESLIYQFITKERQLIGFLRPDHQEKKENLQEFDTMWSVLEEIGKHRSTGEKYCVIDGLDECEEIGRKNLLRQIGITFKSNTNTEPKINILILSRLYPETTGLHLASKDLALDPRMEKDLQVFIHEIIEKLKIKKWPRDVREEISRILRGKADGTFLWVGIVSRELMEKTWINATVLTDTLERLPDNLDLMFRKLLNDARKARRKEDLKTLEQIIILCLISYRPLSLLEFAEACELCPGKDDEYRSSRVEEDIKICHLMRVTKERTVELLHQSVREFLLVPATDLLAGERQHPANKTRLPISELDAHALMADRCIAVLLEGSQQETNRFLTYARTHWMHHASLAADRFLITDKIEPFFRIVSKERETWLKWYRFRRHSERIPEGFSIFHVAARWGIGSLAEFALSQRSESEQTQWSNSGLSRRYPYNDSEFVAKNDVTPLEEAAKAGKKEIMVILLQNTPTTMNVKPAVVEAAAANPKHGKELVECLFENRQKHQIQITANVLEAAIKITKDVVRAARKSRNGEKITELLMSDLKRRSQFDGHHSFQIPSWNDTEDIRKQLLADQASASCANRWGWTPLHAASWHGNIEAVKLLLSEYAVDPSSMNHDKWTALDAAFVKHHMDIARLLLKYDHTAAANFTPTGFSETGKSNALELGNDKLEVSYIGWGKGMAGQPGAVYANKPISPMDDEFYFEIKVINLGGNG</sequence>
<dbReference type="SUPFAM" id="SSF52540">
    <property type="entry name" value="P-loop containing nucleoside triphosphate hydrolases"/>
    <property type="match status" value="1"/>
</dbReference>
<dbReference type="Pfam" id="PF12796">
    <property type="entry name" value="Ank_2"/>
    <property type="match status" value="1"/>
</dbReference>
<dbReference type="Gene3D" id="2.60.120.920">
    <property type="match status" value="1"/>
</dbReference>
<reference evidence="5" key="1">
    <citation type="journal article" date="2015" name="Genome Announc.">
        <title>Draft genome sequence of Talaromyces cellulolyticus strain Y-94, a source of lignocellulosic biomass-degrading enzymes.</title>
        <authorList>
            <person name="Fujii T."/>
            <person name="Koike H."/>
            <person name="Sawayama S."/>
            <person name="Yano S."/>
            <person name="Inoue H."/>
        </authorList>
    </citation>
    <scope>NUCLEOTIDE SEQUENCE [LARGE SCALE GENOMIC DNA]</scope>
    <source>
        <strain evidence="5">Y-94</strain>
    </source>
</reference>
<gene>
    <name evidence="4" type="ORF">TCE0_044f16006</name>
</gene>
<dbReference type="PROSITE" id="PS50088">
    <property type="entry name" value="ANK_REPEAT"/>
    <property type="match status" value="1"/>
</dbReference>
<dbReference type="SUPFAM" id="SSF48403">
    <property type="entry name" value="Ankyrin repeat"/>
    <property type="match status" value="1"/>
</dbReference>
<dbReference type="InterPro" id="IPR043136">
    <property type="entry name" value="B30.2/SPRY_sf"/>
</dbReference>
<dbReference type="Pfam" id="PF24883">
    <property type="entry name" value="NPHP3_N"/>
    <property type="match status" value="1"/>
</dbReference>
<dbReference type="InterPro" id="IPR036770">
    <property type="entry name" value="Ankyrin_rpt-contain_sf"/>
</dbReference>
<dbReference type="Pfam" id="PF23397">
    <property type="entry name" value="DUF7104"/>
    <property type="match status" value="2"/>
</dbReference>
<evidence type="ECO:0000313" key="4">
    <source>
        <dbReference type="EMBL" id="GAM42233.1"/>
    </source>
</evidence>
<keyword evidence="5" id="KW-1185">Reference proteome</keyword>
<dbReference type="PROSITE" id="PS50297">
    <property type="entry name" value="ANK_REP_REGION"/>
    <property type="match status" value="1"/>
</dbReference>
<organism evidence="4 5">
    <name type="scientific">Talaromyces pinophilus</name>
    <name type="common">Penicillium pinophilum</name>
    <dbReference type="NCBI Taxonomy" id="128442"/>
    <lineage>
        <taxon>Eukaryota</taxon>
        <taxon>Fungi</taxon>
        <taxon>Dikarya</taxon>
        <taxon>Ascomycota</taxon>
        <taxon>Pezizomycotina</taxon>
        <taxon>Eurotiomycetes</taxon>
        <taxon>Eurotiomycetidae</taxon>
        <taxon>Eurotiales</taxon>
        <taxon>Trichocomaceae</taxon>
        <taxon>Talaromyces</taxon>
        <taxon>Talaromyces sect. Talaromyces</taxon>
    </lineage>
</organism>
<accession>A0A478EBN3</accession>
<evidence type="ECO:0000313" key="5">
    <source>
        <dbReference type="Proteomes" id="UP000053095"/>
    </source>
</evidence>
<dbReference type="InterPro" id="IPR056884">
    <property type="entry name" value="NPHP3-like_N"/>
</dbReference>
<protein>
    <submittedName>
        <fullName evidence="4">Pfs, NACHT, and Ankyrin domain protein</fullName>
    </submittedName>
</protein>
<feature type="domain" description="Nephrocystin 3-like N-terminal" evidence="3">
    <location>
        <begin position="93"/>
        <end position="272"/>
    </location>
</feature>
<dbReference type="InterPro" id="IPR002110">
    <property type="entry name" value="Ankyrin_rpt"/>
</dbReference>
<dbReference type="Gene3D" id="3.40.50.300">
    <property type="entry name" value="P-loop containing nucleotide triphosphate hydrolases"/>
    <property type="match status" value="1"/>
</dbReference>
<name>A0A478EBN3_TALPI</name>
<dbReference type="AlphaFoldDB" id="A0A478EBN3"/>
<evidence type="ECO:0000259" key="3">
    <source>
        <dbReference type="Pfam" id="PF24883"/>
    </source>
</evidence>
<proteinExistence type="predicted"/>
<dbReference type="EMBL" id="DF933840">
    <property type="protein sequence ID" value="GAM42233.1"/>
    <property type="molecule type" value="Genomic_DNA"/>
</dbReference>
<dbReference type="PANTHER" id="PTHR10039">
    <property type="entry name" value="AMELOGENIN"/>
    <property type="match status" value="1"/>
</dbReference>
<evidence type="ECO:0000256" key="2">
    <source>
        <dbReference type="PROSITE-ProRule" id="PRU00023"/>
    </source>
</evidence>
<feature type="repeat" description="ANK" evidence="2">
    <location>
        <begin position="751"/>
        <end position="773"/>
    </location>
</feature>
<keyword evidence="2" id="KW-0040">ANK repeat</keyword>
<dbReference type="PANTHER" id="PTHR10039:SF14">
    <property type="entry name" value="NACHT DOMAIN-CONTAINING PROTEIN"/>
    <property type="match status" value="1"/>
</dbReference>
<evidence type="ECO:0000256" key="1">
    <source>
        <dbReference type="ARBA" id="ARBA00022737"/>
    </source>
</evidence>
<dbReference type="Proteomes" id="UP000053095">
    <property type="component" value="Unassembled WGS sequence"/>
</dbReference>
<dbReference type="Gene3D" id="1.25.40.20">
    <property type="entry name" value="Ankyrin repeat-containing domain"/>
    <property type="match status" value="1"/>
</dbReference>
<dbReference type="SMART" id="SM00248">
    <property type="entry name" value="ANK"/>
    <property type="match status" value="4"/>
</dbReference>
<dbReference type="InterPro" id="IPR055530">
    <property type="entry name" value="DUF7104"/>
</dbReference>
<dbReference type="InterPro" id="IPR027417">
    <property type="entry name" value="P-loop_NTPase"/>
</dbReference>